<evidence type="ECO:0000313" key="2">
    <source>
        <dbReference type="EnsemblMetazoa" id="MESCA010698-PA"/>
    </source>
</evidence>
<protein>
    <submittedName>
        <fullName evidence="2">Uncharacterized protein</fullName>
    </submittedName>
</protein>
<feature type="transmembrane region" description="Helical" evidence="1">
    <location>
        <begin position="31"/>
        <end position="52"/>
    </location>
</feature>
<name>T1H379_MEGSC</name>
<reference evidence="2" key="2">
    <citation type="submission" date="2015-06" db="UniProtKB">
        <authorList>
            <consortium name="EnsemblMetazoa"/>
        </authorList>
    </citation>
    <scope>IDENTIFICATION</scope>
</reference>
<dbReference type="EnsemblMetazoa" id="MESCA010698-RA">
    <property type="protein sequence ID" value="MESCA010698-PA"/>
    <property type="gene ID" value="MESCA010698"/>
</dbReference>
<dbReference type="EMBL" id="CAQQ02165409">
    <property type="status" value="NOT_ANNOTATED_CDS"/>
    <property type="molecule type" value="Genomic_DNA"/>
</dbReference>
<keyword evidence="3" id="KW-1185">Reference proteome</keyword>
<keyword evidence="1" id="KW-0472">Membrane</keyword>
<organism evidence="2 3">
    <name type="scientific">Megaselia scalaris</name>
    <name type="common">Humpbacked fly</name>
    <name type="synonym">Phora scalaris</name>
    <dbReference type="NCBI Taxonomy" id="36166"/>
    <lineage>
        <taxon>Eukaryota</taxon>
        <taxon>Metazoa</taxon>
        <taxon>Ecdysozoa</taxon>
        <taxon>Arthropoda</taxon>
        <taxon>Hexapoda</taxon>
        <taxon>Insecta</taxon>
        <taxon>Pterygota</taxon>
        <taxon>Neoptera</taxon>
        <taxon>Endopterygota</taxon>
        <taxon>Diptera</taxon>
        <taxon>Brachycera</taxon>
        <taxon>Muscomorpha</taxon>
        <taxon>Platypezoidea</taxon>
        <taxon>Phoridae</taxon>
        <taxon>Megaseliini</taxon>
        <taxon>Megaselia</taxon>
    </lineage>
</organism>
<proteinExistence type="predicted"/>
<evidence type="ECO:0000256" key="1">
    <source>
        <dbReference type="SAM" id="Phobius"/>
    </source>
</evidence>
<dbReference type="Proteomes" id="UP000015102">
    <property type="component" value="Unassembled WGS sequence"/>
</dbReference>
<feature type="transmembrane region" description="Helical" evidence="1">
    <location>
        <begin position="91"/>
        <end position="110"/>
    </location>
</feature>
<keyword evidence="1" id="KW-1133">Transmembrane helix</keyword>
<reference evidence="3" key="1">
    <citation type="submission" date="2013-02" db="EMBL/GenBank/DDBJ databases">
        <authorList>
            <person name="Hughes D."/>
        </authorList>
    </citation>
    <scope>NUCLEOTIDE SEQUENCE</scope>
    <source>
        <strain>Durham</strain>
        <strain evidence="3">NC isolate 2 -- Noor lab</strain>
    </source>
</reference>
<dbReference type="AlphaFoldDB" id="T1H379"/>
<dbReference type="HOGENOM" id="CLU_2021024_0_0_1"/>
<accession>T1H379</accession>
<sequence length="123" mass="14026">WCDLLVAGLNWLHASLNSSAIVCGFLHYGKLAGTSIGIGMFITHSIIAKIYLKKFNNLNLPFWIAMNTIAWFLMTTLLLLALATEFKLCDLMYSITFTTSSLIFHQFYWFSIIKQFPLCCTRS</sequence>
<feature type="transmembrane region" description="Helical" evidence="1">
    <location>
        <begin position="64"/>
        <end position="84"/>
    </location>
</feature>
<evidence type="ECO:0000313" key="3">
    <source>
        <dbReference type="Proteomes" id="UP000015102"/>
    </source>
</evidence>
<keyword evidence="1" id="KW-0812">Transmembrane</keyword>